<evidence type="ECO:0000256" key="4">
    <source>
        <dbReference type="SAM" id="MobiDB-lite"/>
    </source>
</evidence>
<evidence type="ECO:0000256" key="2">
    <source>
        <dbReference type="ARBA" id="ARBA00022801"/>
    </source>
</evidence>
<feature type="compositionally biased region" description="Low complexity" evidence="4">
    <location>
        <begin position="822"/>
        <end position="833"/>
    </location>
</feature>
<protein>
    <submittedName>
        <fullName evidence="6">Phosphatidylinositol-3,5-bisphosphate 5-phosphatase</fullName>
    </submittedName>
</protein>
<feature type="compositionally biased region" description="Basic and acidic residues" evidence="4">
    <location>
        <begin position="698"/>
        <end position="713"/>
    </location>
</feature>
<feature type="compositionally biased region" description="Basic and acidic residues" evidence="4">
    <location>
        <begin position="722"/>
        <end position="735"/>
    </location>
</feature>
<reference evidence="6" key="1">
    <citation type="submission" date="2021-06" db="EMBL/GenBank/DDBJ databases">
        <title>Genome Sequence of Mortierella hyaline Strain SCG-10, a Cold-Adapted, Nitrate-Reducing Fungus Isolated from Soil in Minnesota, USA.</title>
        <authorList>
            <person name="Aldossari N."/>
        </authorList>
    </citation>
    <scope>NUCLEOTIDE SEQUENCE</scope>
    <source>
        <strain evidence="6">SCG-10</strain>
    </source>
</reference>
<sequence length="1537" mass="169438">MPVPGDTSPGSLPGLSEFSAFKFPPPPARPGHVVLNRFVLYETKTRFYIVGTNAPAGTRFRVLKIDRTTAPSELSITEDEMVYSKAQVDDLLEMIATGNRSTGGMREITKFYGIVGFVRFTEGYYITLITKRSPVALIGGHYIFHIDATSSISIHSSTTPTSKLDKNSDEARYLQMFQMVDLTKNFYFSYSYDITRTLQWNMTRNPQVEGRNRMFVWNQYLLENAFGAQTGIENQWALPIMYGFVDQSKLSILGRNVYVTLIARRSRFFAGARFLKRGANDRGYVANDVETEQIVSEMSTTSFYGAGSLDANPNHTSFVQHRGSIPLYWVQDGTNMSPKPPIELNVVDPYFSAAALHFDDMFKRYGAPCIVLNLIKAKEKTPRESLLLKEFSECIEYLNQFLPDEKKIWHIKWDMSRASKSPNENVISVLEIIAERAFAKTGFFHSGYNQDSARQQHKNIIYGSGLQNGVVRTNCIDCLDRTNAAQFIIAKCALGHQLYSLGLIAEPVVPFDCDLVNMLTEMYHDHGDTIALQYGGSHLVNTMETYRKINQWTSQSRDMIESIRRFYSNSFVDAEKQDAMNLFLGNYRVQKGTGPALWELPGDYHLHNVTDPELKKHRKSYTKWWSPDALLPQEVLAMKSFSEAQEKDYDHFRLHDAGYDDDSRLIYGDEDDSLDDNDDDDYDMDPQRTSGSGEVEGGLERDDSNDRLDKYDPNLKQYSAKHSGDGSHHIENLRSEDEDEFISNGHRTRPLGKNDRVHSMQSVLSEQSASSLNDDEHGIRRSSSASSKHSFVHSIAGMQLDPAGLTRGHRQQAHSPDHGPQSASTGSSTTLTLENLPPGSSESVMMDITERIVAPPVLLRDGEGSRPNALPMSSSSSVSSMQRYYPRHHLRNSRSRSSMATSSRSGPGSMQFTRGEKFVHDGFDACDGDANEESSLGGWEEYWDEYYRPKVQTSFQRLFAYNMNSTSRYIPPNAKAAAKSEKRSMLSWLGLSGGGDSTGTNDKNLSNNNNSSKNRAASSNYSNGSKTLPLSTGRKKGFLSSLDENDEKDGDSKSGHKDGVAHHARSNRLSIASFPVNHGEYDEKASLSGSGRTLGHHLGQDGKVRLPTHIPRTKEEEWELTKNVWTNLPQFAIHDPNFVPGSTDTKSSDSADDKSGGGAEGGKDGHSAGVIEGGTTKGRSHIEEMVKRSLIPDVTSHESKEYKRYTQQFKSIRFDSVPTKGAASYGINAQASQREEWPAGTAPNTAAPTPLSGSVANGLSQMQYPPGPPQQRTKGGTASTSPSTARPGWIGAQRQAYGGSSGSTVTIGTTDLNEEEEFYYAALRGIGPGSGAYNGHDTGRIRVLTSGSNGPSGSKTSPLSPDLPLTGQHWRDNLMPEPPILLAPLQTTIKAPSESEMVLYTAHVELPKLTLYTVGQTCLNPYWGTNSGTRARYDAYMMWIVKGRYGYMPNAAGAGAGLLPSAQAQAQAQLSGRPFRKGSSHADQANGAEAAGGSGGGGKDKQLPPLHQQQHQQSSGVEKGGKNKDRKDKKTGLGVAF</sequence>
<dbReference type="PROSITE" id="PS50275">
    <property type="entry name" value="SAC"/>
    <property type="match status" value="1"/>
</dbReference>
<gene>
    <name evidence="6" type="primary">FIG4</name>
    <name evidence="6" type="ORF">KI688_002298</name>
</gene>
<feature type="compositionally biased region" description="Basic residues" evidence="4">
    <location>
        <begin position="885"/>
        <end position="894"/>
    </location>
</feature>
<dbReference type="OrthoDB" id="405996at2759"/>
<dbReference type="InterPro" id="IPR002013">
    <property type="entry name" value="SAC_dom"/>
</dbReference>
<feature type="compositionally biased region" description="Polar residues" evidence="4">
    <location>
        <begin position="1251"/>
        <end position="1263"/>
    </location>
</feature>
<evidence type="ECO:0000259" key="5">
    <source>
        <dbReference type="PROSITE" id="PS50275"/>
    </source>
</evidence>
<feature type="region of interest" description="Disordered" evidence="4">
    <location>
        <begin position="859"/>
        <end position="911"/>
    </location>
</feature>
<feature type="compositionally biased region" description="Acidic residues" evidence="4">
    <location>
        <begin position="668"/>
        <end position="684"/>
    </location>
</feature>
<dbReference type="GO" id="GO:0043813">
    <property type="term" value="F:phosphatidylinositol-3,5-bisphosphate 5-phosphatase activity"/>
    <property type="evidence" value="ECO:0007669"/>
    <property type="project" value="InterPro"/>
</dbReference>
<feature type="compositionally biased region" description="Low complexity" evidence="4">
    <location>
        <begin position="782"/>
        <end position="791"/>
    </location>
</feature>
<accession>A0A9P7XS57</accession>
<organism evidence="6 7">
    <name type="scientific">Linnemannia hyalina</name>
    <dbReference type="NCBI Taxonomy" id="64524"/>
    <lineage>
        <taxon>Eukaryota</taxon>
        <taxon>Fungi</taxon>
        <taxon>Fungi incertae sedis</taxon>
        <taxon>Mucoromycota</taxon>
        <taxon>Mortierellomycotina</taxon>
        <taxon>Mortierellomycetes</taxon>
        <taxon>Mortierellales</taxon>
        <taxon>Mortierellaceae</taxon>
        <taxon>Linnemannia</taxon>
    </lineage>
</organism>
<comment type="subcellular location">
    <subcellularLocation>
        <location evidence="1">Endomembrane system</location>
    </subcellularLocation>
</comment>
<keyword evidence="3" id="KW-0472">Membrane</keyword>
<keyword evidence="2" id="KW-0378">Hydrolase</keyword>
<feature type="compositionally biased region" description="Low complexity" evidence="4">
    <location>
        <begin position="895"/>
        <end position="905"/>
    </location>
</feature>
<feature type="compositionally biased region" description="Polar residues" evidence="4">
    <location>
        <begin position="1270"/>
        <end position="1284"/>
    </location>
</feature>
<proteinExistence type="predicted"/>
<feature type="compositionally biased region" description="Low complexity" evidence="4">
    <location>
        <begin position="1503"/>
        <end position="1515"/>
    </location>
</feature>
<feature type="compositionally biased region" description="Basic and acidic residues" evidence="4">
    <location>
        <begin position="1050"/>
        <end position="1061"/>
    </location>
</feature>
<feature type="compositionally biased region" description="Basic and acidic residues" evidence="4">
    <location>
        <begin position="1146"/>
        <end position="1166"/>
    </location>
</feature>
<evidence type="ECO:0000256" key="3">
    <source>
        <dbReference type="ARBA" id="ARBA00023136"/>
    </source>
</evidence>
<dbReference type="GO" id="GO:0046856">
    <property type="term" value="P:phosphatidylinositol dephosphorylation"/>
    <property type="evidence" value="ECO:0007669"/>
    <property type="project" value="InterPro"/>
</dbReference>
<feature type="region of interest" description="Disordered" evidence="4">
    <location>
        <begin position="1229"/>
        <end position="1304"/>
    </location>
</feature>
<evidence type="ECO:0000256" key="1">
    <source>
        <dbReference type="ARBA" id="ARBA00004308"/>
    </source>
</evidence>
<keyword evidence="7" id="KW-1185">Reference proteome</keyword>
<feature type="compositionally biased region" description="Low complexity" evidence="4">
    <location>
        <begin position="1238"/>
        <end position="1250"/>
    </location>
</feature>
<name>A0A9P7XS57_9FUNG</name>
<dbReference type="Proteomes" id="UP000707451">
    <property type="component" value="Unassembled WGS sequence"/>
</dbReference>
<feature type="region of interest" description="Disordered" evidence="4">
    <location>
        <begin position="663"/>
        <end position="791"/>
    </location>
</feature>
<feature type="compositionally biased region" description="Polar residues" evidence="4">
    <location>
        <begin position="759"/>
        <end position="772"/>
    </location>
</feature>
<dbReference type="EMBL" id="JAHRHY010000012">
    <property type="protein sequence ID" value="KAG9064979.1"/>
    <property type="molecule type" value="Genomic_DNA"/>
</dbReference>
<feature type="region of interest" description="Disordered" evidence="4">
    <location>
        <begin position="805"/>
        <end position="840"/>
    </location>
</feature>
<evidence type="ECO:0000313" key="7">
    <source>
        <dbReference type="Proteomes" id="UP000707451"/>
    </source>
</evidence>
<feature type="region of interest" description="Disordered" evidence="4">
    <location>
        <begin position="1135"/>
        <end position="1181"/>
    </location>
</feature>
<dbReference type="InterPro" id="IPR043573">
    <property type="entry name" value="Fig4-like"/>
</dbReference>
<feature type="region of interest" description="Disordered" evidence="4">
    <location>
        <begin position="1465"/>
        <end position="1537"/>
    </location>
</feature>
<evidence type="ECO:0000313" key="6">
    <source>
        <dbReference type="EMBL" id="KAG9064979.1"/>
    </source>
</evidence>
<feature type="compositionally biased region" description="Basic and acidic residues" evidence="4">
    <location>
        <begin position="1519"/>
        <end position="1531"/>
    </location>
</feature>
<dbReference type="PANTHER" id="PTHR45738:SF5">
    <property type="entry name" value="POLYPHOSPHOINOSITIDE PHOSPHATASE"/>
    <property type="match status" value="1"/>
</dbReference>
<feature type="domain" description="SAC" evidence="5">
    <location>
        <begin position="177"/>
        <end position="536"/>
    </location>
</feature>
<dbReference type="GO" id="GO:0012505">
    <property type="term" value="C:endomembrane system"/>
    <property type="evidence" value="ECO:0007669"/>
    <property type="project" value="UniProtKB-SubCell"/>
</dbReference>
<dbReference type="PANTHER" id="PTHR45738">
    <property type="entry name" value="POLYPHOSPHOINOSITIDE PHOSPHATASE"/>
    <property type="match status" value="1"/>
</dbReference>
<comment type="caution">
    <text evidence="6">The sequence shown here is derived from an EMBL/GenBank/DDBJ whole genome shotgun (WGS) entry which is preliminary data.</text>
</comment>
<dbReference type="Pfam" id="PF02383">
    <property type="entry name" value="Syja_N"/>
    <property type="match status" value="1"/>
</dbReference>
<feature type="compositionally biased region" description="Low complexity" evidence="4">
    <location>
        <begin position="998"/>
        <end position="1023"/>
    </location>
</feature>
<feature type="region of interest" description="Disordered" evidence="4">
    <location>
        <begin position="1082"/>
        <end position="1104"/>
    </location>
</feature>
<feature type="region of interest" description="Disordered" evidence="4">
    <location>
        <begin position="993"/>
        <end position="1062"/>
    </location>
</feature>